<proteinExistence type="predicted"/>
<sequence length="65" mass="6466">MNSKKLAAVVAVAALALAAASCGGETEAEDTPKVPAVTTCITPVPPHATTSAPSIAVTDQPNPRR</sequence>
<keyword evidence="2" id="KW-0732">Signal</keyword>
<organism evidence="3 4">
    <name type="scientific">Corynebacterium glyciniphilum AJ 3170</name>
    <dbReference type="NCBI Taxonomy" id="1404245"/>
    <lineage>
        <taxon>Bacteria</taxon>
        <taxon>Bacillati</taxon>
        <taxon>Actinomycetota</taxon>
        <taxon>Actinomycetes</taxon>
        <taxon>Mycobacteriales</taxon>
        <taxon>Corynebacteriaceae</taxon>
        <taxon>Corynebacterium</taxon>
    </lineage>
</organism>
<accession>X5E4S9</accession>
<keyword evidence="4" id="KW-1185">Reference proteome</keyword>
<feature type="compositionally biased region" description="Polar residues" evidence="1">
    <location>
        <begin position="48"/>
        <end position="65"/>
    </location>
</feature>
<gene>
    <name evidence="3" type="ORF">CGLY_00185</name>
</gene>
<dbReference type="RefSeq" id="WP_144313605.1">
    <property type="nucleotide sequence ID" value="NZ_CP006842.1"/>
</dbReference>
<evidence type="ECO:0000313" key="4">
    <source>
        <dbReference type="Proteomes" id="UP000023703"/>
    </source>
</evidence>
<feature type="signal peptide" evidence="2">
    <location>
        <begin position="1"/>
        <end position="28"/>
    </location>
</feature>
<dbReference type="AlphaFoldDB" id="X5E4S9"/>
<dbReference type="PROSITE" id="PS51257">
    <property type="entry name" value="PROKAR_LIPOPROTEIN"/>
    <property type="match status" value="1"/>
</dbReference>
<name>X5E4S9_9CORY</name>
<feature type="region of interest" description="Disordered" evidence="1">
    <location>
        <begin position="43"/>
        <end position="65"/>
    </location>
</feature>
<dbReference type="Proteomes" id="UP000023703">
    <property type="component" value="Chromosome"/>
</dbReference>
<reference evidence="3 4" key="1">
    <citation type="journal article" date="2015" name="Int. J. Syst. Evol. Microbiol.">
        <title>Revisiting Corynebacterium glyciniphilum (ex Kubota et al., 1972) sp. nov., nom. rev., isolated from putrefied banana.</title>
        <authorList>
            <person name="Al-Dilaimi A."/>
            <person name="Bednarz H."/>
            <person name="Lomker A."/>
            <person name="Niehaus K."/>
            <person name="Kalinowski J."/>
            <person name="Ruckert C."/>
        </authorList>
    </citation>
    <scope>NUCLEOTIDE SEQUENCE [LARGE SCALE GENOMIC DNA]</scope>
    <source>
        <strain evidence="3">AJ 3170</strain>
    </source>
</reference>
<dbReference type="EMBL" id="CP006842">
    <property type="protein sequence ID" value="AHW62485.1"/>
    <property type="molecule type" value="Genomic_DNA"/>
</dbReference>
<evidence type="ECO:0000256" key="2">
    <source>
        <dbReference type="SAM" id="SignalP"/>
    </source>
</evidence>
<dbReference type="HOGENOM" id="CLU_2842352_0_0_11"/>
<protein>
    <submittedName>
        <fullName evidence="3">Putative secreted protein</fullName>
    </submittedName>
</protein>
<evidence type="ECO:0000313" key="3">
    <source>
        <dbReference type="EMBL" id="AHW62485.1"/>
    </source>
</evidence>
<feature type="chain" id="PRO_5004956338" evidence="2">
    <location>
        <begin position="29"/>
        <end position="65"/>
    </location>
</feature>
<dbReference type="KEGG" id="cgy:CGLY_00185"/>
<evidence type="ECO:0000256" key="1">
    <source>
        <dbReference type="SAM" id="MobiDB-lite"/>
    </source>
</evidence>